<dbReference type="PROSITE" id="PS51482">
    <property type="entry name" value="DEGV"/>
    <property type="match status" value="1"/>
</dbReference>
<dbReference type="InterPro" id="IPR050270">
    <property type="entry name" value="DegV_domain_contain"/>
</dbReference>
<organism evidence="2 3">
    <name type="scientific">Dubosiella newyorkensis</name>
    <dbReference type="NCBI Taxonomy" id="1862672"/>
    <lineage>
        <taxon>Bacteria</taxon>
        <taxon>Bacillati</taxon>
        <taxon>Bacillota</taxon>
        <taxon>Erysipelotrichia</taxon>
        <taxon>Erysipelotrichales</taxon>
        <taxon>Erysipelotrichaceae</taxon>
        <taxon>Dubosiella</taxon>
    </lineage>
</organism>
<evidence type="ECO:0000256" key="1">
    <source>
        <dbReference type="ARBA" id="ARBA00023121"/>
    </source>
</evidence>
<dbReference type="Proteomes" id="UP000186705">
    <property type="component" value="Unassembled WGS sequence"/>
</dbReference>
<dbReference type="EMBL" id="MPKA01000058">
    <property type="protein sequence ID" value="OLU46860.1"/>
    <property type="molecule type" value="Genomic_DNA"/>
</dbReference>
<accession>A0A1U7NNG1</accession>
<proteinExistence type="predicted"/>
<dbReference type="NCBIfam" id="TIGR00762">
    <property type="entry name" value="DegV"/>
    <property type="match status" value="1"/>
</dbReference>
<dbReference type="InterPro" id="IPR003797">
    <property type="entry name" value="DegV"/>
</dbReference>
<dbReference type="AlphaFoldDB" id="A0A1U7NNG1"/>
<sequence length="287" mass="31790">MIQIISDSGTLYSQIDAKNKGLYVIPLNIIVDHKSYRDYDTISSTELLKMIDEKKVPSTSLPSVGERIDLYNSLTNQGDTVIDITIASGLSGAYQSAVLAKEECEHPEMVYVVNSQTLAGPMRAMVDQAYTMAKEGKSVDSILAMLSSSIQTEVSFLIPQDFSFLKRGGRVSSFEAVLGGILKLLPVMIRRKKKDSDESHLENFTLARTMKKAYTKMAEYMKEKGVGEGYYIFISHANNIDDALKAESYFKQQFPQSKIVVMPLSPAFITQGGPKCLAVQAIKIVQE</sequence>
<dbReference type="InterPro" id="IPR043168">
    <property type="entry name" value="DegV_C"/>
</dbReference>
<dbReference type="SUPFAM" id="SSF82549">
    <property type="entry name" value="DAK1/DegV-like"/>
    <property type="match status" value="1"/>
</dbReference>
<dbReference type="STRING" id="1862672.BO225_04625"/>
<evidence type="ECO:0008006" key="4">
    <source>
        <dbReference type="Google" id="ProtNLM"/>
    </source>
</evidence>
<name>A0A1U7NNG1_9FIRM</name>
<dbReference type="Pfam" id="PF02645">
    <property type="entry name" value="DegV"/>
    <property type="match status" value="1"/>
</dbReference>
<gene>
    <name evidence="2" type="ORF">BO225_04625</name>
</gene>
<keyword evidence="1" id="KW-0446">Lipid-binding</keyword>
<keyword evidence="3" id="KW-1185">Reference proteome</keyword>
<dbReference type="RefSeq" id="WP_076341116.1">
    <property type="nucleotide sequence ID" value="NZ_CAJTMI010000002.1"/>
</dbReference>
<dbReference type="GO" id="GO:0008289">
    <property type="term" value="F:lipid binding"/>
    <property type="evidence" value="ECO:0007669"/>
    <property type="project" value="UniProtKB-KW"/>
</dbReference>
<reference evidence="2 3" key="1">
    <citation type="submission" date="2016-11" db="EMBL/GenBank/DDBJ databases">
        <title>Description of two novel members of the family Erysipelotrichaceae: Ileibacterium lipovorans gen. nov., sp. nov. and Dubosiella newyorkensis, gen. nov., sp. nov.</title>
        <authorList>
            <person name="Cox L.M."/>
            <person name="Sohn J."/>
            <person name="Tyrrell K.L."/>
            <person name="Citron D.M."/>
            <person name="Lawson P.A."/>
            <person name="Patel N.B."/>
            <person name="Iizumi T."/>
            <person name="Perez-Perez G.I."/>
            <person name="Goldstein E.J."/>
            <person name="Blaser M.J."/>
        </authorList>
    </citation>
    <scope>NUCLEOTIDE SEQUENCE [LARGE SCALE GENOMIC DNA]</scope>
    <source>
        <strain evidence="2 3">NYU-BL-A4</strain>
    </source>
</reference>
<dbReference type="Gene3D" id="3.30.1180.10">
    <property type="match status" value="1"/>
</dbReference>
<evidence type="ECO:0000313" key="3">
    <source>
        <dbReference type="Proteomes" id="UP000186705"/>
    </source>
</evidence>
<dbReference type="PANTHER" id="PTHR33434">
    <property type="entry name" value="DEGV DOMAIN-CONTAINING PROTEIN DR_1986-RELATED"/>
    <property type="match status" value="1"/>
</dbReference>
<comment type="caution">
    <text evidence="2">The sequence shown here is derived from an EMBL/GenBank/DDBJ whole genome shotgun (WGS) entry which is preliminary data.</text>
</comment>
<dbReference type="GeneID" id="78275234"/>
<dbReference type="OrthoDB" id="9780216at2"/>
<protein>
    <recommendedName>
        <fullName evidence="4">Fatty acid-binding protein DegV</fullName>
    </recommendedName>
</protein>
<dbReference type="PANTHER" id="PTHR33434:SF2">
    <property type="entry name" value="FATTY ACID-BINDING PROTEIN TM_1468"/>
    <property type="match status" value="1"/>
</dbReference>
<evidence type="ECO:0000313" key="2">
    <source>
        <dbReference type="EMBL" id="OLU46860.1"/>
    </source>
</evidence>
<dbReference type="Gene3D" id="3.40.50.10170">
    <property type="match status" value="1"/>
</dbReference>